<dbReference type="CDD" id="cd03131">
    <property type="entry name" value="GATase1_HTS"/>
    <property type="match status" value="1"/>
</dbReference>
<evidence type="ECO:0000256" key="2">
    <source>
        <dbReference type="ARBA" id="ARBA00022490"/>
    </source>
</evidence>
<dbReference type="GO" id="GO:0008899">
    <property type="term" value="F:homoserine O-succinyltransferase activity"/>
    <property type="evidence" value="ECO:0007669"/>
    <property type="project" value="UniProtKB-EC"/>
</dbReference>
<keyword evidence="2" id="KW-0963">Cytoplasm</keyword>
<dbReference type="InterPro" id="IPR029062">
    <property type="entry name" value="Class_I_gatase-like"/>
</dbReference>
<keyword evidence="4 6" id="KW-0808">Transferase</keyword>
<dbReference type="EMBL" id="KC503323">
    <property type="protein sequence ID" value="AGT02489.1"/>
    <property type="molecule type" value="Genomic_DNA"/>
</dbReference>
<sequence>MPINLPDALPAINILREENIFIMDETRASAQDIRPLKIVILNLMPLKITTETDLIRLLSNTPLQIDITLLKLVSHTPKNTPVEHLNQFYEGFDTVQHRKYDGMIITGAPIEEFPFEEVKYWEEMTKIMDWSRTNVTSTMFICWAAQAALYHFYGVPKNPLPKKMFGVFEIDNLDPLNPIMRGFDDVFFAPHSRHTDVKREDIVKHSDLEIIAESADAGVHMVLGRKGKEVFITGHAEYSRFTLDAEYKRDVNKGLEIEIPRNYYPNDDPSKDPQVRWRGHGNLMYANWLNYFVYQATPFSLNH</sequence>
<evidence type="ECO:0000313" key="6">
    <source>
        <dbReference type="EMBL" id="AGT02489.1"/>
    </source>
</evidence>
<evidence type="ECO:0000256" key="4">
    <source>
        <dbReference type="ARBA" id="ARBA00022679"/>
    </source>
</evidence>
<dbReference type="AlphaFoldDB" id="U5KMP8"/>
<dbReference type="Pfam" id="PF04204">
    <property type="entry name" value="HTS"/>
    <property type="match status" value="1"/>
</dbReference>
<protein>
    <submittedName>
        <fullName evidence="6">Homoserine O-succinyltransferase</fullName>
        <ecNumber evidence="6">2.3.1.46</ecNumber>
    </submittedName>
</protein>
<evidence type="ECO:0000256" key="1">
    <source>
        <dbReference type="ARBA" id="ARBA00004496"/>
    </source>
</evidence>
<dbReference type="PIRSF" id="PIRSF000450">
    <property type="entry name" value="H_ser_succinyltr"/>
    <property type="match status" value="1"/>
</dbReference>
<dbReference type="Gene3D" id="3.40.50.880">
    <property type="match status" value="1"/>
</dbReference>
<keyword evidence="5 6" id="KW-0012">Acyltransferase</keyword>
<dbReference type="InterPro" id="IPR005697">
    <property type="entry name" value="HST_MetA"/>
</dbReference>
<comment type="subcellular location">
    <subcellularLocation>
        <location evidence="1">Cytoplasm</location>
    </subcellularLocation>
</comment>
<dbReference type="FunFam" id="3.40.50.880:FF:000004">
    <property type="entry name" value="Homoserine O-succinyltransferase"/>
    <property type="match status" value="1"/>
</dbReference>
<dbReference type="InterPro" id="IPR033752">
    <property type="entry name" value="MetA_family"/>
</dbReference>
<evidence type="ECO:0000256" key="3">
    <source>
        <dbReference type="ARBA" id="ARBA00022605"/>
    </source>
</evidence>
<accession>U5KMP8</accession>
<dbReference type="GO" id="GO:0008652">
    <property type="term" value="P:amino acid biosynthetic process"/>
    <property type="evidence" value="ECO:0007669"/>
    <property type="project" value="UniProtKB-KW"/>
</dbReference>
<organism evidence="6">
    <name type="scientific">Angomonas deanei</name>
    <dbReference type="NCBI Taxonomy" id="59799"/>
    <lineage>
        <taxon>Eukaryota</taxon>
        <taxon>Discoba</taxon>
        <taxon>Euglenozoa</taxon>
        <taxon>Kinetoplastea</taxon>
        <taxon>Metakinetoplastina</taxon>
        <taxon>Trypanosomatida</taxon>
        <taxon>Trypanosomatidae</taxon>
        <taxon>Strigomonadinae</taxon>
        <taxon>Angomonas</taxon>
    </lineage>
</organism>
<dbReference type="HAMAP" id="MF_00295">
    <property type="entry name" value="MetA_acyltransf"/>
    <property type="match status" value="1"/>
</dbReference>
<reference evidence="6" key="1">
    <citation type="submission" date="2013-01" db="EMBL/GenBank/DDBJ databases">
        <title>Genomic Cooperation Between Trypanosomatids and Their Bacterial Endosymbionts in the Synthesis of Essential Amino Acids Heavily Influenced by Multiple Lateral Gene Transfer Events.</title>
        <authorList>
            <person name="Alves J.M.P."/>
            <person name="Klein C."/>
            <person name="Maia da Silva F."/>
            <person name="Costa Martins A.G."/>
            <person name="Serrano M.G."/>
            <person name="Buck G.A."/>
            <person name="Vasconcelos A.T.R."/>
            <person name="France-Sagot M."/>
            <person name="Teixeira M.M.G."/>
            <person name="Motta M.C.M."/>
            <person name="Camargo E.P."/>
        </authorList>
    </citation>
    <scope>NUCLEOTIDE SEQUENCE</scope>
</reference>
<dbReference type="SUPFAM" id="SSF52317">
    <property type="entry name" value="Class I glutamine amidotransferase-like"/>
    <property type="match status" value="1"/>
</dbReference>
<name>U5KMP8_9TRYP</name>
<dbReference type="NCBIfam" id="TIGR01001">
    <property type="entry name" value="metA"/>
    <property type="match status" value="1"/>
</dbReference>
<keyword evidence="3" id="KW-0028">Amino-acid biosynthesis</keyword>
<dbReference type="GO" id="GO:0005737">
    <property type="term" value="C:cytoplasm"/>
    <property type="evidence" value="ECO:0007669"/>
    <property type="project" value="UniProtKB-SubCell"/>
</dbReference>
<dbReference type="VEuPathDB" id="TriTrypDB:ADEAN_000500800"/>
<dbReference type="PANTHER" id="PTHR20919">
    <property type="entry name" value="HOMOSERINE O-SUCCINYLTRANSFERASE"/>
    <property type="match status" value="1"/>
</dbReference>
<proteinExistence type="inferred from homology"/>
<dbReference type="EC" id="2.3.1.46" evidence="6"/>
<dbReference type="PANTHER" id="PTHR20919:SF0">
    <property type="entry name" value="HOMOSERINE O-SUCCINYLTRANSFERASE"/>
    <property type="match status" value="1"/>
</dbReference>
<evidence type="ECO:0000256" key="5">
    <source>
        <dbReference type="ARBA" id="ARBA00023315"/>
    </source>
</evidence>